<reference evidence="1 2" key="2">
    <citation type="journal article" date="2022" name="Mol. Ecol. Resour.">
        <title>The genomes of chicory, endive, great burdock and yacon provide insights into Asteraceae paleo-polyploidization history and plant inulin production.</title>
        <authorList>
            <person name="Fan W."/>
            <person name="Wang S."/>
            <person name="Wang H."/>
            <person name="Wang A."/>
            <person name="Jiang F."/>
            <person name="Liu H."/>
            <person name="Zhao H."/>
            <person name="Xu D."/>
            <person name="Zhang Y."/>
        </authorList>
    </citation>
    <scope>NUCLEOTIDE SEQUENCE [LARGE SCALE GENOMIC DNA]</scope>
    <source>
        <strain evidence="2">cv. Yunnan</strain>
        <tissue evidence="1">Leaves</tissue>
    </source>
</reference>
<name>A0ACB9G0P1_9ASTR</name>
<evidence type="ECO:0000313" key="2">
    <source>
        <dbReference type="Proteomes" id="UP001056120"/>
    </source>
</evidence>
<gene>
    <name evidence="1" type="ORF">L1987_46416</name>
</gene>
<proteinExistence type="predicted"/>
<sequence>MASTEASRQENVYMAKLAEQDERYEEMVEFMEKVVKIVDVEELTVEERNLLSVAYKNVIGAGSCYCGARESVRISRNSEPDNLFDSAIAGFCTGAILGILQGDLADAIRYSIGISIVGTGVDFVAIKLRPVFKNMYKSVVVGDEKNKDRFKWPEWLPIQVLDEEALAAKCVREEALRARIRDLTKEES</sequence>
<accession>A0ACB9G0P1</accession>
<keyword evidence="2" id="KW-1185">Reference proteome</keyword>
<organism evidence="1 2">
    <name type="scientific">Smallanthus sonchifolius</name>
    <dbReference type="NCBI Taxonomy" id="185202"/>
    <lineage>
        <taxon>Eukaryota</taxon>
        <taxon>Viridiplantae</taxon>
        <taxon>Streptophyta</taxon>
        <taxon>Embryophyta</taxon>
        <taxon>Tracheophyta</taxon>
        <taxon>Spermatophyta</taxon>
        <taxon>Magnoliopsida</taxon>
        <taxon>eudicotyledons</taxon>
        <taxon>Gunneridae</taxon>
        <taxon>Pentapetalae</taxon>
        <taxon>asterids</taxon>
        <taxon>campanulids</taxon>
        <taxon>Asterales</taxon>
        <taxon>Asteraceae</taxon>
        <taxon>Asteroideae</taxon>
        <taxon>Heliantheae alliance</taxon>
        <taxon>Millerieae</taxon>
        <taxon>Smallanthus</taxon>
    </lineage>
</organism>
<comment type="caution">
    <text evidence="1">The sequence shown here is derived from an EMBL/GenBank/DDBJ whole genome shotgun (WGS) entry which is preliminary data.</text>
</comment>
<dbReference type="Proteomes" id="UP001056120">
    <property type="component" value="Linkage Group LG15"/>
</dbReference>
<evidence type="ECO:0000313" key="1">
    <source>
        <dbReference type="EMBL" id="KAI3776630.1"/>
    </source>
</evidence>
<reference evidence="2" key="1">
    <citation type="journal article" date="2022" name="Mol. Ecol. Resour.">
        <title>The genomes of chicory, endive, great burdock and yacon provide insights into Asteraceae palaeo-polyploidization history and plant inulin production.</title>
        <authorList>
            <person name="Fan W."/>
            <person name="Wang S."/>
            <person name="Wang H."/>
            <person name="Wang A."/>
            <person name="Jiang F."/>
            <person name="Liu H."/>
            <person name="Zhao H."/>
            <person name="Xu D."/>
            <person name="Zhang Y."/>
        </authorList>
    </citation>
    <scope>NUCLEOTIDE SEQUENCE [LARGE SCALE GENOMIC DNA]</scope>
    <source>
        <strain evidence="2">cv. Yunnan</strain>
    </source>
</reference>
<protein>
    <submittedName>
        <fullName evidence="1">Uncharacterized protein</fullName>
    </submittedName>
</protein>
<dbReference type="EMBL" id="CM042032">
    <property type="protein sequence ID" value="KAI3776630.1"/>
    <property type="molecule type" value="Genomic_DNA"/>
</dbReference>